<dbReference type="CDD" id="cd00229">
    <property type="entry name" value="SGNH_hydrolase"/>
    <property type="match status" value="1"/>
</dbReference>
<sequence>MMKKLEGWLEAGPWNHEANRWRGKSWGTLGDSITEANGYQPLVSSGLGLSQVMNYGKSGCTMTAGGDRDYGATVNVGRNIDPTLDCVTIFAGVNDFRLDKPLGEPDSYDILTFYGAYRTLIEHILTNNPCCRLNLWTPLPRDKDGYDIFSTNTVGRRLVDYVDAIRMIGINYSLPLLDLYAVSGFNKLTMHYYTSDGLHPNENGHQRIADLAVSFLSRL</sequence>
<keyword evidence="2" id="KW-0378">Hydrolase</keyword>
<accession>A0A972K5R6</accession>
<comment type="caution">
    <text evidence="2">The sequence shown here is derived from an EMBL/GenBank/DDBJ whole genome shotgun (WGS) entry which is preliminary data.</text>
</comment>
<dbReference type="GO" id="GO:0004622">
    <property type="term" value="F:phosphatidylcholine lysophospholipase activity"/>
    <property type="evidence" value="ECO:0007669"/>
    <property type="project" value="TreeGrafter"/>
</dbReference>
<dbReference type="InterPro" id="IPR051532">
    <property type="entry name" value="Ester_Hydrolysis_Enzymes"/>
</dbReference>
<name>A0A972K5R6_9BACL</name>
<dbReference type="PANTHER" id="PTHR30383:SF5">
    <property type="entry name" value="SGNH HYDROLASE-TYPE ESTERASE DOMAIN-CONTAINING PROTEIN"/>
    <property type="match status" value="1"/>
</dbReference>
<reference evidence="2" key="1">
    <citation type="submission" date="2019-10" db="EMBL/GenBank/DDBJ databases">
        <title>Description of Paenibacillus glebae sp. nov.</title>
        <authorList>
            <person name="Carlier A."/>
            <person name="Qi S."/>
        </authorList>
    </citation>
    <scope>NUCLEOTIDE SEQUENCE</scope>
    <source>
        <strain evidence="2">LMG 31456</strain>
    </source>
</reference>
<dbReference type="SUPFAM" id="SSF52266">
    <property type="entry name" value="SGNH hydrolase"/>
    <property type="match status" value="1"/>
</dbReference>
<dbReference type="InterPro" id="IPR013830">
    <property type="entry name" value="SGNH_hydro"/>
</dbReference>
<keyword evidence="3" id="KW-1185">Reference proteome</keyword>
<dbReference type="PANTHER" id="PTHR30383">
    <property type="entry name" value="THIOESTERASE 1/PROTEASE 1/LYSOPHOSPHOLIPASE L1"/>
    <property type="match status" value="1"/>
</dbReference>
<dbReference type="RefSeq" id="WP_216625008.1">
    <property type="nucleotide sequence ID" value="NZ_WHOD01000130.1"/>
</dbReference>
<dbReference type="InterPro" id="IPR036514">
    <property type="entry name" value="SGNH_hydro_sf"/>
</dbReference>
<dbReference type="Gene3D" id="3.40.50.1110">
    <property type="entry name" value="SGNH hydrolase"/>
    <property type="match status" value="1"/>
</dbReference>
<protein>
    <submittedName>
        <fullName evidence="2">SGNH/GDSL hydrolase family protein</fullName>
    </submittedName>
</protein>
<dbReference type="EMBL" id="WHOD01000130">
    <property type="protein sequence ID" value="NOU98273.1"/>
    <property type="molecule type" value="Genomic_DNA"/>
</dbReference>
<dbReference type="AlphaFoldDB" id="A0A972K5R6"/>
<evidence type="ECO:0000259" key="1">
    <source>
        <dbReference type="Pfam" id="PF13472"/>
    </source>
</evidence>
<organism evidence="2 3">
    <name type="scientific">Paenibacillus foliorum</name>
    <dbReference type="NCBI Taxonomy" id="2654974"/>
    <lineage>
        <taxon>Bacteria</taxon>
        <taxon>Bacillati</taxon>
        <taxon>Bacillota</taxon>
        <taxon>Bacilli</taxon>
        <taxon>Bacillales</taxon>
        <taxon>Paenibacillaceae</taxon>
        <taxon>Paenibacillus</taxon>
    </lineage>
</organism>
<dbReference type="Pfam" id="PF13472">
    <property type="entry name" value="Lipase_GDSL_2"/>
    <property type="match status" value="1"/>
</dbReference>
<gene>
    <name evidence="2" type="ORF">GC093_34380</name>
</gene>
<dbReference type="Proteomes" id="UP000641588">
    <property type="component" value="Unassembled WGS sequence"/>
</dbReference>
<evidence type="ECO:0000313" key="2">
    <source>
        <dbReference type="EMBL" id="NOU98273.1"/>
    </source>
</evidence>
<evidence type="ECO:0000313" key="3">
    <source>
        <dbReference type="Proteomes" id="UP000641588"/>
    </source>
</evidence>
<proteinExistence type="predicted"/>
<feature type="domain" description="SGNH hydrolase-type esterase" evidence="1">
    <location>
        <begin position="29"/>
        <end position="207"/>
    </location>
</feature>